<dbReference type="InterPro" id="IPR000719">
    <property type="entry name" value="Prot_kinase_dom"/>
</dbReference>
<comment type="catalytic activity">
    <reaction evidence="13">
        <text>L-threonyl-[protein] + ATP = O-phospho-L-threonyl-[protein] + ADP + H(+)</text>
        <dbReference type="Rhea" id="RHEA:46608"/>
        <dbReference type="Rhea" id="RHEA-COMP:11060"/>
        <dbReference type="Rhea" id="RHEA-COMP:11605"/>
        <dbReference type="ChEBI" id="CHEBI:15378"/>
        <dbReference type="ChEBI" id="CHEBI:30013"/>
        <dbReference type="ChEBI" id="CHEBI:30616"/>
        <dbReference type="ChEBI" id="CHEBI:61977"/>
        <dbReference type="ChEBI" id="CHEBI:456216"/>
        <dbReference type="EC" id="2.7.11.1"/>
    </reaction>
</comment>
<organism evidence="16 17">
    <name type="scientific">Sphaerulina musiva (strain SO2202)</name>
    <name type="common">Poplar stem canker fungus</name>
    <name type="synonym">Septoria musiva</name>
    <dbReference type="NCBI Taxonomy" id="692275"/>
    <lineage>
        <taxon>Eukaryota</taxon>
        <taxon>Fungi</taxon>
        <taxon>Dikarya</taxon>
        <taxon>Ascomycota</taxon>
        <taxon>Pezizomycotina</taxon>
        <taxon>Dothideomycetes</taxon>
        <taxon>Dothideomycetidae</taxon>
        <taxon>Mycosphaerellales</taxon>
        <taxon>Mycosphaerellaceae</taxon>
        <taxon>Sphaerulina</taxon>
    </lineage>
</organism>
<evidence type="ECO:0000256" key="2">
    <source>
        <dbReference type="ARBA" id="ARBA00011534"/>
    </source>
</evidence>
<sequence length="396" mass="44820">MAVQPRIFPTKGFGLLPTNTRFEEERLVGYQANDFYPVRLGEVFQARYQVVAKLGFGTASTVWLCRDLQLSEFWRFSICISGEGQTQEVAISNHFKSIHTEHPGKSHMRIALEDFEAKGPYGVHQCLVFPCLGMSLSNLRDLFEDRSLDKTLLQKFLLMILTGLDFMHQAGVVHTDLSPNNILVGADDATIAKVEHAEIKSPSPRKVLMDRTIHLSYAMPTTFDPPVITDFGAARLGEPDQKHSGDVMPAVFRAPEVIAGMQWDSKIDIWSVGVMIWNLLEDGNLFEPFKDGELDDELHLAQMVSLIGAPPKQFLERSEKCRKWWNSEGVWIGATAIPSQTLESREIRLKGQDRELLLALVRKILRWLPEERPSAEELFEDDFIGQFISQVKPTPL</sequence>
<evidence type="ECO:0000256" key="4">
    <source>
        <dbReference type="ARBA" id="ARBA00013948"/>
    </source>
</evidence>
<dbReference type="Gene3D" id="3.30.200.20">
    <property type="entry name" value="Phosphorylase Kinase, domain 1"/>
    <property type="match status" value="1"/>
</dbReference>
<dbReference type="PANTHER" id="PTHR45646:SF11">
    <property type="entry name" value="SERINE_THREONINE-PROTEIN KINASE DOA"/>
    <property type="match status" value="1"/>
</dbReference>
<feature type="domain" description="Protein kinase" evidence="15">
    <location>
        <begin position="48"/>
        <end position="384"/>
    </location>
</feature>
<evidence type="ECO:0000259" key="15">
    <source>
        <dbReference type="PROSITE" id="PS50011"/>
    </source>
</evidence>
<evidence type="ECO:0000256" key="6">
    <source>
        <dbReference type="ARBA" id="ARBA00022527"/>
    </source>
</evidence>
<dbReference type="InterPro" id="IPR008266">
    <property type="entry name" value="Tyr_kinase_AS"/>
</dbReference>
<evidence type="ECO:0000256" key="3">
    <source>
        <dbReference type="ARBA" id="ARBA00012513"/>
    </source>
</evidence>
<keyword evidence="10" id="KW-0067">ATP-binding</keyword>
<evidence type="ECO:0000256" key="7">
    <source>
        <dbReference type="ARBA" id="ARBA00022679"/>
    </source>
</evidence>
<keyword evidence="9 16" id="KW-0418">Kinase</keyword>
<dbReference type="GO" id="GO:0004674">
    <property type="term" value="F:protein serine/threonine kinase activity"/>
    <property type="evidence" value="ECO:0007669"/>
    <property type="project" value="UniProtKB-KW"/>
</dbReference>
<evidence type="ECO:0000256" key="12">
    <source>
        <dbReference type="ARBA" id="ARBA00033194"/>
    </source>
</evidence>
<dbReference type="STRING" id="692275.M3CW93"/>
<dbReference type="InterPro" id="IPR011009">
    <property type="entry name" value="Kinase-like_dom_sf"/>
</dbReference>
<proteinExistence type="predicted"/>
<dbReference type="PROSITE" id="PS50011">
    <property type="entry name" value="PROTEIN_KINASE_DOM"/>
    <property type="match status" value="1"/>
</dbReference>
<dbReference type="Proteomes" id="UP000016931">
    <property type="component" value="Unassembled WGS sequence"/>
</dbReference>
<dbReference type="Pfam" id="PF00069">
    <property type="entry name" value="Pkinase"/>
    <property type="match status" value="1"/>
</dbReference>
<dbReference type="GO" id="GO:0005524">
    <property type="term" value="F:ATP binding"/>
    <property type="evidence" value="ECO:0007669"/>
    <property type="project" value="UniProtKB-KW"/>
</dbReference>
<dbReference type="OrthoDB" id="5979581at2759"/>
<comment type="function">
    <text evidence="1">Component of the EKC/KEOPS complex that is required for the formation of a threonylcarbamoyl group on adenosine at position 37 (t(6)A37) in tRNAs that read codons beginning with adenine. The complex is probably involved in the transfer of the threonylcarbamoyl moiety of threonylcarbamoyl-AMP (TC-AMP) to the N6 group of A37. BUD32 has ATPase activity in the context of the EKC/KEOPS complex and likely plays a supporting role to the catalytic subunit KAE1. The EKC/KEOPS complex also promotes both telomere uncapping and telomere elongation. The complex is required for efficient recruitment of transcriptional coactivators.</text>
</comment>
<dbReference type="Gene3D" id="1.10.510.10">
    <property type="entry name" value="Transferase(Phosphotransferase) domain 1"/>
    <property type="match status" value="1"/>
</dbReference>
<dbReference type="InterPro" id="IPR051175">
    <property type="entry name" value="CLK_kinases"/>
</dbReference>
<evidence type="ECO:0000256" key="14">
    <source>
        <dbReference type="ARBA" id="ARBA00048679"/>
    </source>
</evidence>
<dbReference type="RefSeq" id="XP_016756047.1">
    <property type="nucleotide sequence ID" value="XM_016910068.1"/>
</dbReference>
<accession>M3CW93</accession>
<comment type="subunit">
    <text evidence="2">Component of the EKC/KEOPS complex composed of at least BUD32, CGI121, GON7, KAE1 and PCC1; the whole complex dimerizes.</text>
</comment>
<dbReference type="HOGENOM" id="CLU_000288_81_1_1"/>
<keyword evidence="7" id="KW-0808">Transferase</keyword>
<dbReference type="PROSITE" id="PS00109">
    <property type="entry name" value="PROTEIN_KINASE_TYR"/>
    <property type="match status" value="1"/>
</dbReference>
<evidence type="ECO:0000256" key="5">
    <source>
        <dbReference type="ARBA" id="ARBA00019973"/>
    </source>
</evidence>
<gene>
    <name evidence="16" type="ORF">SEPMUDRAFT_74517</name>
</gene>
<evidence type="ECO:0000313" key="17">
    <source>
        <dbReference type="Proteomes" id="UP000016931"/>
    </source>
</evidence>
<keyword evidence="17" id="KW-1185">Reference proteome</keyword>
<dbReference type="GO" id="GO:0043484">
    <property type="term" value="P:regulation of RNA splicing"/>
    <property type="evidence" value="ECO:0007669"/>
    <property type="project" value="TreeGrafter"/>
</dbReference>
<dbReference type="PANTHER" id="PTHR45646">
    <property type="entry name" value="SERINE/THREONINE-PROTEIN KINASE DOA-RELATED"/>
    <property type="match status" value="1"/>
</dbReference>
<dbReference type="GeneID" id="27907205"/>
<evidence type="ECO:0000256" key="10">
    <source>
        <dbReference type="ARBA" id="ARBA00022840"/>
    </source>
</evidence>
<reference evidence="16 17" key="1">
    <citation type="journal article" date="2012" name="PLoS Pathog.">
        <title>Diverse lifestyles and strategies of plant pathogenesis encoded in the genomes of eighteen Dothideomycetes fungi.</title>
        <authorList>
            <person name="Ohm R.A."/>
            <person name="Feau N."/>
            <person name="Henrissat B."/>
            <person name="Schoch C.L."/>
            <person name="Horwitz B.A."/>
            <person name="Barry K.W."/>
            <person name="Condon B.J."/>
            <person name="Copeland A.C."/>
            <person name="Dhillon B."/>
            <person name="Glaser F."/>
            <person name="Hesse C.N."/>
            <person name="Kosti I."/>
            <person name="LaButti K."/>
            <person name="Lindquist E.A."/>
            <person name="Lucas S."/>
            <person name="Salamov A.A."/>
            <person name="Bradshaw R.E."/>
            <person name="Ciuffetti L."/>
            <person name="Hamelin R.C."/>
            <person name="Kema G.H.J."/>
            <person name="Lawrence C."/>
            <person name="Scott J.A."/>
            <person name="Spatafora J.W."/>
            <person name="Turgeon B.G."/>
            <person name="de Wit P.J.G.M."/>
            <person name="Zhong S."/>
            <person name="Goodwin S.B."/>
            <person name="Grigoriev I.V."/>
        </authorList>
    </citation>
    <scope>NUCLEOTIDE SEQUENCE [LARGE SCALE GENOMIC DNA]</scope>
    <source>
        <strain evidence="16 17">SO2202</strain>
    </source>
</reference>
<dbReference type="SUPFAM" id="SSF56112">
    <property type="entry name" value="Protein kinase-like (PK-like)"/>
    <property type="match status" value="1"/>
</dbReference>
<dbReference type="AlphaFoldDB" id="M3CW93"/>
<dbReference type="OMA" id="DENANWK"/>
<dbReference type="GO" id="GO:0005634">
    <property type="term" value="C:nucleus"/>
    <property type="evidence" value="ECO:0007669"/>
    <property type="project" value="TreeGrafter"/>
</dbReference>
<keyword evidence="8" id="KW-0547">Nucleotide-binding</keyword>
<comment type="catalytic activity">
    <reaction evidence="14">
        <text>L-seryl-[protein] + ATP = O-phospho-L-seryl-[protein] + ADP + H(+)</text>
        <dbReference type="Rhea" id="RHEA:17989"/>
        <dbReference type="Rhea" id="RHEA-COMP:9863"/>
        <dbReference type="Rhea" id="RHEA-COMP:11604"/>
        <dbReference type="ChEBI" id="CHEBI:15378"/>
        <dbReference type="ChEBI" id="CHEBI:29999"/>
        <dbReference type="ChEBI" id="CHEBI:30616"/>
        <dbReference type="ChEBI" id="CHEBI:83421"/>
        <dbReference type="ChEBI" id="CHEBI:456216"/>
        <dbReference type="EC" id="2.7.11.1"/>
    </reaction>
</comment>
<protein>
    <recommendedName>
        <fullName evidence="5">EKC/KEOPS complex subunit BUD32</fullName>
        <ecNumber evidence="3">2.7.11.1</ecNumber>
    </recommendedName>
    <alternativeName>
        <fullName evidence="11 12">Atypical Serine/threonine protein kinase BUD32</fullName>
    </alternativeName>
    <alternativeName>
        <fullName evidence="4">EKC/KEOPS complex subunit bud32</fullName>
    </alternativeName>
</protein>
<dbReference type="EMBL" id="KB456272">
    <property type="protein sequence ID" value="EMF07926.1"/>
    <property type="molecule type" value="Genomic_DNA"/>
</dbReference>
<evidence type="ECO:0000256" key="11">
    <source>
        <dbReference type="ARBA" id="ARBA00030980"/>
    </source>
</evidence>
<evidence type="ECO:0000256" key="9">
    <source>
        <dbReference type="ARBA" id="ARBA00022777"/>
    </source>
</evidence>
<evidence type="ECO:0000313" key="16">
    <source>
        <dbReference type="EMBL" id="EMF07926.1"/>
    </source>
</evidence>
<evidence type="ECO:0000256" key="13">
    <source>
        <dbReference type="ARBA" id="ARBA00047899"/>
    </source>
</evidence>
<name>M3CW93_SPHMS</name>
<dbReference type="EC" id="2.7.11.1" evidence="3"/>
<dbReference type="eggNOG" id="KOG1290">
    <property type="taxonomic scope" value="Eukaryota"/>
</dbReference>
<evidence type="ECO:0000256" key="1">
    <source>
        <dbReference type="ARBA" id="ARBA00003747"/>
    </source>
</evidence>
<evidence type="ECO:0000256" key="8">
    <source>
        <dbReference type="ARBA" id="ARBA00022741"/>
    </source>
</evidence>
<keyword evidence="6" id="KW-0723">Serine/threonine-protein kinase</keyword>